<accession>A0A7Y0KBF6</accession>
<dbReference type="InterPro" id="IPR014729">
    <property type="entry name" value="Rossmann-like_a/b/a_fold"/>
</dbReference>
<evidence type="ECO:0000256" key="4">
    <source>
        <dbReference type="ARBA" id="ARBA00022679"/>
    </source>
</evidence>
<evidence type="ECO:0000256" key="1">
    <source>
        <dbReference type="ARBA" id="ARBA00002324"/>
    </source>
</evidence>
<comment type="caution">
    <text evidence="12">The sequence shown here is derived from an EMBL/GenBank/DDBJ whole genome shotgun (WGS) entry which is preliminary data.</text>
</comment>
<dbReference type="GO" id="GO:0005524">
    <property type="term" value="F:ATP binding"/>
    <property type="evidence" value="ECO:0007669"/>
    <property type="project" value="UniProtKB-KW"/>
</dbReference>
<gene>
    <name evidence="10" type="primary">nadD</name>
    <name evidence="12" type="ORF">HHU08_16240</name>
</gene>
<keyword evidence="13" id="KW-1185">Reference proteome</keyword>
<comment type="pathway">
    <text evidence="2 10">Cofactor biosynthesis; NAD(+) biosynthesis; deamido-NAD(+) from nicotinate D-ribonucleotide: step 1/1.</text>
</comment>
<sequence length="189" mass="22174">MKKVGILGGTFDPPHIGHLIIANEVLHAQNLDEIWFMPNQEPPHKIKSGDVTNIQRVEMLQLSIEVHSAFRIETLELDREGKSYTYDTMTLLNEAHPDIDFYFIIGADMVEYLPEWYKIEKLMQIVKFISVNRPKYQLETDYPVQYVKVPDINISSSLIRERVKDGETISFLVRDEVKRYIEENRLYES</sequence>
<evidence type="ECO:0000256" key="6">
    <source>
        <dbReference type="ARBA" id="ARBA00022741"/>
    </source>
</evidence>
<name>A0A7Y0KBF6_9BACI</name>
<keyword evidence="3 10" id="KW-0662">Pyridine nucleotide biosynthesis</keyword>
<dbReference type="InterPro" id="IPR004821">
    <property type="entry name" value="Cyt_trans-like"/>
</dbReference>
<dbReference type="HAMAP" id="MF_00244">
    <property type="entry name" value="NaMN_adenylyltr"/>
    <property type="match status" value="1"/>
</dbReference>
<reference evidence="12 13" key="1">
    <citation type="submission" date="2020-04" db="EMBL/GenBank/DDBJ databases">
        <title>Bacillus sp. UniB3 isolated from commercial digestive syrup.</title>
        <authorList>
            <person name="Thorat V."/>
            <person name="Kirdat K."/>
            <person name="Tiwarekar B."/>
            <person name="Yadav A."/>
        </authorList>
    </citation>
    <scope>NUCLEOTIDE SEQUENCE [LARGE SCALE GENOMIC DNA]</scope>
    <source>
        <strain evidence="12 13">UniB3</strain>
    </source>
</reference>
<dbReference type="NCBIfam" id="TIGR00482">
    <property type="entry name" value="nicotinate (nicotinamide) nucleotide adenylyltransferase"/>
    <property type="match status" value="1"/>
</dbReference>
<feature type="domain" description="Cytidyltransferase-like" evidence="11">
    <location>
        <begin position="6"/>
        <end position="162"/>
    </location>
</feature>
<keyword evidence="5 10" id="KW-0548">Nucleotidyltransferase</keyword>
<dbReference type="PANTHER" id="PTHR39321:SF3">
    <property type="entry name" value="PHOSPHOPANTETHEINE ADENYLYLTRANSFERASE"/>
    <property type="match status" value="1"/>
</dbReference>
<evidence type="ECO:0000256" key="9">
    <source>
        <dbReference type="ARBA" id="ARBA00048721"/>
    </source>
</evidence>
<keyword evidence="7 10" id="KW-0067">ATP-binding</keyword>
<dbReference type="Gene3D" id="3.40.50.620">
    <property type="entry name" value="HUPs"/>
    <property type="match status" value="1"/>
</dbReference>
<evidence type="ECO:0000256" key="10">
    <source>
        <dbReference type="HAMAP-Rule" id="MF_00244"/>
    </source>
</evidence>
<dbReference type="GO" id="GO:0004515">
    <property type="term" value="F:nicotinate-nucleotide adenylyltransferase activity"/>
    <property type="evidence" value="ECO:0007669"/>
    <property type="project" value="UniProtKB-UniRule"/>
</dbReference>
<dbReference type="InterPro" id="IPR005248">
    <property type="entry name" value="NadD/NMNAT"/>
</dbReference>
<dbReference type="EMBL" id="JABBPK010000001">
    <property type="protein sequence ID" value="NMO78534.1"/>
    <property type="molecule type" value="Genomic_DNA"/>
</dbReference>
<keyword evidence="4 10" id="KW-0808">Transferase</keyword>
<evidence type="ECO:0000313" key="12">
    <source>
        <dbReference type="EMBL" id="NMO78534.1"/>
    </source>
</evidence>
<dbReference type="NCBIfam" id="TIGR00125">
    <property type="entry name" value="cyt_tran_rel"/>
    <property type="match status" value="1"/>
</dbReference>
<evidence type="ECO:0000256" key="5">
    <source>
        <dbReference type="ARBA" id="ARBA00022695"/>
    </source>
</evidence>
<dbReference type="Proteomes" id="UP000588491">
    <property type="component" value="Unassembled WGS sequence"/>
</dbReference>
<evidence type="ECO:0000256" key="2">
    <source>
        <dbReference type="ARBA" id="ARBA00005019"/>
    </source>
</evidence>
<dbReference type="PANTHER" id="PTHR39321">
    <property type="entry name" value="NICOTINATE-NUCLEOTIDE ADENYLYLTRANSFERASE-RELATED"/>
    <property type="match status" value="1"/>
</dbReference>
<dbReference type="EC" id="2.7.7.18" evidence="10"/>
<comment type="similarity">
    <text evidence="10">Belongs to the NadD family.</text>
</comment>
<dbReference type="UniPathway" id="UPA00253">
    <property type="reaction ID" value="UER00332"/>
</dbReference>
<organism evidence="12 13">
    <name type="scientific">Niallia alba</name>
    <dbReference type="NCBI Taxonomy" id="2729105"/>
    <lineage>
        <taxon>Bacteria</taxon>
        <taxon>Bacillati</taxon>
        <taxon>Bacillota</taxon>
        <taxon>Bacilli</taxon>
        <taxon>Bacillales</taxon>
        <taxon>Bacillaceae</taxon>
        <taxon>Niallia</taxon>
    </lineage>
</organism>
<evidence type="ECO:0000256" key="8">
    <source>
        <dbReference type="ARBA" id="ARBA00023027"/>
    </source>
</evidence>
<evidence type="ECO:0000313" key="13">
    <source>
        <dbReference type="Proteomes" id="UP000588491"/>
    </source>
</evidence>
<dbReference type="CDD" id="cd02165">
    <property type="entry name" value="NMNAT"/>
    <property type="match status" value="1"/>
</dbReference>
<proteinExistence type="inferred from homology"/>
<dbReference type="NCBIfam" id="NF000841">
    <property type="entry name" value="PRK00071.1-4"/>
    <property type="match status" value="1"/>
</dbReference>
<protein>
    <recommendedName>
        <fullName evidence="10">Probable nicotinate-nucleotide adenylyltransferase</fullName>
        <ecNumber evidence="10">2.7.7.18</ecNumber>
    </recommendedName>
    <alternativeName>
        <fullName evidence="10">Deamido-NAD(+) diphosphorylase</fullName>
    </alternativeName>
    <alternativeName>
        <fullName evidence="10">Deamido-NAD(+) pyrophosphorylase</fullName>
    </alternativeName>
    <alternativeName>
        <fullName evidence="10">Nicotinate mononucleotide adenylyltransferase</fullName>
        <shortName evidence="10">NaMN adenylyltransferase</shortName>
    </alternativeName>
</protein>
<dbReference type="RefSeq" id="WP_016202942.1">
    <property type="nucleotide sequence ID" value="NZ_JABBPK010000001.1"/>
</dbReference>
<keyword evidence="8 10" id="KW-0520">NAD</keyword>
<dbReference type="AlphaFoldDB" id="A0A7Y0KBF6"/>
<evidence type="ECO:0000259" key="11">
    <source>
        <dbReference type="Pfam" id="PF01467"/>
    </source>
</evidence>
<keyword evidence="6 10" id="KW-0547">Nucleotide-binding</keyword>
<comment type="function">
    <text evidence="1 10">Catalyzes the reversible adenylation of nicotinate mononucleotide (NaMN) to nicotinic acid adenine dinucleotide (NaAD).</text>
</comment>
<dbReference type="Pfam" id="PF01467">
    <property type="entry name" value="CTP_transf_like"/>
    <property type="match status" value="1"/>
</dbReference>
<evidence type="ECO:0000256" key="7">
    <source>
        <dbReference type="ARBA" id="ARBA00022840"/>
    </source>
</evidence>
<comment type="catalytic activity">
    <reaction evidence="9 10">
        <text>nicotinate beta-D-ribonucleotide + ATP + H(+) = deamido-NAD(+) + diphosphate</text>
        <dbReference type="Rhea" id="RHEA:22860"/>
        <dbReference type="ChEBI" id="CHEBI:15378"/>
        <dbReference type="ChEBI" id="CHEBI:30616"/>
        <dbReference type="ChEBI" id="CHEBI:33019"/>
        <dbReference type="ChEBI" id="CHEBI:57502"/>
        <dbReference type="ChEBI" id="CHEBI:58437"/>
        <dbReference type="EC" id="2.7.7.18"/>
    </reaction>
</comment>
<dbReference type="NCBIfam" id="NF000840">
    <property type="entry name" value="PRK00071.1-3"/>
    <property type="match status" value="1"/>
</dbReference>
<dbReference type="SUPFAM" id="SSF52374">
    <property type="entry name" value="Nucleotidylyl transferase"/>
    <property type="match status" value="1"/>
</dbReference>
<evidence type="ECO:0000256" key="3">
    <source>
        <dbReference type="ARBA" id="ARBA00022642"/>
    </source>
</evidence>
<dbReference type="FunFam" id="3.40.50.620:FF:000079">
    <property type="entry name" value="Probable nicotinate-nucleotide adenylyltransferase"/>
    <property type="match status" value="1"/>
</dbReference>
<dbReference type="GO" id="GO:0009435">
    <property type="term" value="P:NAD+ biosynthetic process"/>
    <property type="evidence" value="ECO:0007669"/>
    <property type="project" value="UniProtKB-UniRule"/>
</dbReference>